<evidence type="ECO:0000256" key="2">
    <source>
        <dbReference type="ARBA" id="ARBA00022723"/>
    </source>
</evidence>
<dbReference type="Gene3D" id="3.20.20.70">
    <property type="entry name" value="Aldolase class I"/>
    <property type="match status" value="1"/>
</dbReference>
<keyword evidence="2 7" id="KW-0479">Metal-binding</keyword>
<feature type="binding site" evidence="7">
    <location>
        <position position="291"/>
    </location>
    <ligand>
        <name>substrate</name>
    </ligand>
</feature>
<feature type="binding site" evidence="7">
    <location>
        <position position="18"/>
    </location>
    <ligand>
        <name>Mn(2+)</name>
        <dbReference type="ChEBI" id="CHEBI:29035"/>
    </ligand>
</feature>
<feature type="domain" description="Pyruvate carboxyltransferase" evidence="9">
    <location>
        <begin position="9"/>
        <end position="261"/>
    </location>
</feature>
<dbReference type="HAMAP" id="MF_01656">
    <property type="entry name" value="HOA"/>
    <property type="match status" value="1"/>
</dbReference>
<keyword evidence="3 7" id="KW-0058">Aromatic hydrocarbons catabolism</keyword>
<dbReference type="RefSeq" id="WP_132490508.1">
    <property type="nucleotide sequence ID" value="NZ_SMKW01000046.1"/>
</dbReference>
<sequence length="348" mass="36310">MAYSTDLDIRITDSSLRDGSHAKQHQFTAEHVRDIVAALDGAGVPVIEVTHGDGLGGSSFNYGFSHTPEQELIKTAVATAKRAKIAFLMLPGVGVKDDIRAAADNGAAICRIATHCTEADVSVQHFGLARELGLETVGFLMMSHSQPPEVLAQQARIMSDAGCQCVYVVDSAGALVLEDTSERIAALVAELGDDAQVGFHGHENLGLGVANSVLAVRAGATQVDGSTRRFGAGAGNTPVEAFVAVAEKLGIRTGVDTLKIIDAAEDVVRPVMDGECLLDRLSLTMGYAGVYSSFLKHADRAAAKYGVSGAEILVEAGKRKLIGGQEDQLIELAVGLAARGSDTEARAS</sequence>
<gene>
    <name evidence="10" type="primary">dmpG</name>
    <name evidence="10" type="ORF">E1288_28950</name>
</gene>
<evidence type="ECO:0000259" key="9">
    <source>
        <dbReference type="PROSITE" id="PS50991"/>
    </source>
</evidence>
<dbReference type="Pfam" id="PF00682">
    <property type="entry name" value="HMGL-like"/>
    <property type="match status" value="1"/>
</dbReference>
<comment type="catalytic activity">
    <reaction evidence="6">
        <text>(S)-4-hydroxy-2-oxohexanoate = propanal + pyruvate</text>
        <dbReference type="Rhea" id="RHEA:36003"/>
        <dbReference type="ChEBI" id="CHEBI:15361"/>
        <dbReference type="ChEBI" id="CHEBI:17153"/>
        <dbReference type="ChEBI" id="CHEBI:73142"/>
        <dbReference type="EC" id="4.1.3.43"/>
    </reaction>
    <physiologicalReaction direction="left-to-right" evidence="6">
        <dbReference type="Rhea" id="RHEA:36004"/>
    </physiologicalReaction>
</comment>
<dbReference type="NCBIfam" id="NF006049">
    <property type="entry name" value="PRK08195.1"/>
    <property type="match status" value="1"/>
</dbReference>
<evidence type="ECO:0000256" key="6">
    <source>
        <dbReference type="ARBA" id="ARBA00023518"/>
    </source>
</evidence>
<feature type="binding site" evidence="7">
    <location>
        <position position="171"/>
    </location>
    <ligand>
        <name>substrate</name>
    </ligand>
</feature>
<dbReference type="EC" id="4.1.3.39" evidence="7 8"/>
<dbReference type="PROSITE" id="PS50991">
    <property type="entry name" value="PYR_CT"/>
    <property type="match status" value="1"/>
</dbReference>
<dbReference type="GO" id="GO:0030145">
    <property type="term" value="F:manganese ion binding"/>
    <property type="evidence" value="ECO:0007669"/>
    <property type="project" value="UniProtKB-UniRule"/>
</dbReference>
<evidence type="ECO:0000313" key="10">
    <source>
        <dbReference type="EMBL" id="TDD42534.1"/>
    </source>
</evidence>
<dbReference type="InterPro" id="IPR050073">
    <property type="entry name" value="2-IPM_HCS-like"/>
</dbReference>
<name>A0A4R4YF34_9PSEU</name>
<evidence type="ECO:0000256" key="7">
    <source>
        <dbReference type="HAMAP-Rule" id="MF_01656"/>
    </source>
</evidence>
<dbReference type="SUPFAM" id="SSF51569">
    <property type="entry name" value="Aldolase"/>
    <property type="match status" value="1"/>
</dbReference>
<dbReference type="GO" id="GO:0008701">
    <property type="term" value="F:4-hydroxy-2-oxovalerate aldolase activity"/>
    <property type="evidence" value="ECO:0007669"/>
    <property type="project" value="UniProtKB-UniRule"/>
</dbReference>
<evidence type="ECO:0000256" key="5">
    <source>
        <dbReference type="ARBA" id="ARBA00023239"/>
    </source>
</evidence>
<evidence type="ECO:0000313" key="11">
    <source>
        <dbReference type="Proteomes" id="UP000294947"/>
    </source>
</evidence>
<proteinExistence type="inferred from homology"/>
<reference evidence="10 11" key="1">
    <citation type="submission" date="2019-03" db="EMBL/GenBank/DDBJ databases">
        <title>Draft genome sequences of novel Actinobacteria.</title>
        <authorList>
            <person name="Sahin N."/>
            <person name="Ay H."/>
            <person name="Saygin H."/>
        </authorList>
    </citation>
    <scope>NUCLEOTIDE SEQUENCE [LARGE SCALE GENOMIC DNA]</scope>
    <source>
        <strain evidence="10 11">7K502</strain>
    </source>
</reference>
<dbReference type="GO" id="GO:0009098">
    <property type="term" value="P:L-leucine biosynthetic process"/>
    <property type="evidence" value="ECO:0007669"/>
    <property type="project" value="TreeGrafter"/>
</dbReference>
<feature type="active site" description="Proton acceptor" evidence="7">
    <location>
        <position position="21"/>
    </location>
</feature>
<comment type="similarity">
    <text evidence="1 7">Belongs to the 4-hydroxy-2-oxovalerate aldolase family.</text>
</comment>
<dbReference type="Gene3D" id="1.10.8.60">
    <property type="match status" value="1"/>
</dbReference>
<dbReference type="Pfam" id="PF07836">
    <property type="entry name" value="DmpG_comm"/>
    <property type="match status" value="1"/>
</dbReference>
<dbReference type="EMBL" id="SMKW01000046">
    <property type="protein sequence ID" value="TDD42534.1"/>
    <property type="molecule type" value="Genomic_DNA"/>
</dbReference>
<dbReference type="InterPro" id="IPR013785">
    <property type="entry name" value="Aldolase_TIM"/>
</dbReference>
<dbReference type="OrthoDB" id="9803573at2"/>
<dbReference type="GO" id="GO:0003852">
    <property type="term" value="F:2-isopropylmalate synthase activity"/>
    <property type="evidence" value="ECO:0007669"/>
    <property type="project" value="TreeGrafter"/>
</dbReference>
<dbReference type="PANTHER" id="PTHR10277">
    <property type="entry name" value="HOMOCITRATE SYNTHASE-RELATED"/>
    <property type="match status" value="1"/>
</dbReference>
<feature type="binding site" evidence="7">
    <location>
        <position position="200"/>
    </location>
    <ligand>
        <name>Mn(2+)</name>
        <dbReference type="ChEBI" id="CHEBI:29035"/>
    </ligand>
</feature>
<dbReference type="InterPro" id="IPR017629">
    <property type="entry name" value="4OH_2_O-val_aldolase"/>
</dbReference>
<evidence type="ECO:0000256" key="1">
    <source>
        <dbReference type="ARBA" id="ARBA00008944"/>
    </source>
</evidence>
<accession>A0A4R4YF34</accession>
<feature type="binding site" evidence="7">
    <location>
        <begin position="17"/>
        <end position="18"/>
    </location>
    <ligand>
        <name>substrate</name>
    </ligand>
</feature>
<keyword evidence="11" id="KW-1185">Reference proteome</keyword>
<comment type="caution">
    <text evidence="10">The sequence shown here is derived from an EMBL/GenBank/DDBJ whole genome shotgun (WGS) entry which is preliminary data.</text>
</comment>
<organism evidence="10 11">
    <name type="scientific">Saccharopolyspora elongata</name>
    <dbReference type="NCBI Taxonomy" id="2530387"/>
    <lineage>
        <taxon>Bacteria</taxon>
        <taxon>Bacillati</taxon>
        <taxon>Actinomycetota</taxon>
        <taxon>Actinomycetes</taxon>
        <taxon>Pseudonocardiales</taxon>
        <taxon>Pseudonocardiaceae</taxon>
        <taxon>Saccharopolyspora</taxon>
    </lineage>
</organism>
<dbReference type="SUPFAM" id="SSF89000">
    <property type="entry name" value="post-HMGL domain-like"/>
    <property type="match status" value="1"/>
</dbReference>
<evidence type="ECO:0000256" key="8">
    <source>
        <dbReference type="NCBIfam" id="TIGR03217"/>
    </source>
</evidence>
<evidence type="ECO:0000256" key="4">
    <source>
        <dbReference type="ARBA" id="ARBA00023211"/>
    </source>
</evidence>
<dbReference type="Proteomes" id="UP000294947">
    <property type="component" value="Unassembled WGS sequence"/>
</dbReference>
<comment type="catalytic activity">
    <reaction evidence="7">
        <text>(S)-4-hydroxy-2-oxopentanoate = acetaldehyde + pyruvate</text>
        <dbReference type="Rhea" id="RHEA:22624"/>
        <dbReference type="ChEBI" id="CHEBI:15343"/>
        <dbReference type="ChEBI" id="CHEBI:15361"/>
        <dbReference type="ChEBI" id="CHEBI:73143"/>
        <dbReference type="EC" id="4.1.3.39"/>
    </reaction>
</comment>
<dbReference type="AlphaFoldDB" id="A0A4R4YF34"/>
<dbReference type="CDD" id="cd07943">
    <property type="entry name" value="DRE_TIM_HOA"/>
    <property type="match status" value="1"/>
</dbReference>
<keyword evidence="5 7" id="KW-0456">Lyase</keyword>
<dbReference type="InterPro" id="IPR035685">
    <property type="entry name" value="DRE_TIM_HOA"/>
</dbReference>
<protein>
    <recommendedName>
        <fullName evidence="7 8">4-hydroxy-2-oxovalerate aldolase</fullName>
        <shortName evidence="7">HOA</shortName>
        <ecNumber evidence="7 8">4.1.3.39</ecNumber>
    </recommendedName>
    <alternativeName>
        <fullName evidence="7">4-hydroxy-2-keto-pentanoic acid aldolase</fullName>
    </alternativeName>
    <alternativeName>
        <fullName evidence="7">4-hydroxy-2-oxopentanoate aldolase</fullName>
    </alternativeName>
</protein>
<dbReference type="NCBIfam" id="TIGR03217">
    <property type="entry name" value="4OH_2_O_val_ald"/>
    <property type="match status" value="1"/>
</dbReference>
<feature type="site" description="Transition state stabilizer" evidence="7">
    <location>
        <position position="17"/>
    </location>
</feature>
<feature type="binding site" evidence="7">
    <location>
        <position position="200"/>
    </location>
    <ligand>
        <name>substrate</name>
    </ligand>
</feature>
<keyword evidence="4 7" id="KW-0464">Manganese</keyword>
<dbReference type="InterPro" id="IPR000891">
    <property type="entry name" value="PYR_CT"/>
</dbReference>
<evidence type="ECO:0000256" key="3">
    <source>
        <dbReference type="ARBA" id="ARBA00022797"/>
    </source>
</evidence>
<feature type="binding site" evidence="7">
    <location>
        <position position="202"/>
    </location>
    <ligand>
        <name>Mn(2+)</name>
        <dbReference type="ChEBI" id="CHEBI:29035"/>
    </ligand>
</feature>
<dbReference type="InterPro" id="IPR012425">
    <property type="entry name" value="DmpG_comm"/>
</dbReference>
<dbReference type="PANTHER" id="PTHR10277:SF9">
    <property type="entry name" value="2-ISOPROPYLMALATE SYNTHASE 1, CHLOROPLASTIC-RELATED"/>
    <property type="match status" value="1"/>
</dbReference>